<name>A0ABY6VNK2_9ENTR</name>
<comment type="caution">
    <text evidence="2">The sequence shown here is derived from an EMBL/GenBank/DDBJ whole genome shotgun (WGS) entry which is preliminary data.</text>
</comment>
<organism evidence="2 3">
    <name type="scientific">Klebsiella spallanzanii</name>
    <dbReference type="NCBI Taxonomy" id="2587528"/>
    <lineage>
        <taxon>Bacteria</taxon>
        <taxon>Pseudomonadati</taxon>
        <taxon>Pseudomonadota</taxon>
        <taxon>Gammaproteobacteria</taxon>
        <taxon>Enterobacterales</taxon>
        <taxon>Enterobacteriaceae</taxon>
        <taxon>Klebsiella/Raoultella group</taxon>
        <taxon>Klebsiella</taxon>
    </lineage>
</organism>
<feature type="domain" description="DUF2326" evidence="1">
    <location>
        <begin position="416"/>
        <end position="528"/>
    </location>
</feature>
<keyword evidence="3" id="KW-1185">Reference proteome</keyword>
<dbReference type="RefSeq" id="WP_142982438.1">
    <property type="nucleotide sequence ID" value="NZ_CABGGS010000044.1"/>
</dbReference>
<evidence type="ECO:0000313" key="3">
    <source>
        <dbReference type="Proteomes" id="UP000317652"/>
    </source>
</evidence>
<proteinExistence type="predicted"/>
<reference evidence="2 3" key="1">
    <citation type="submission" date="2019-07" db="EMBL/GenBank/DDBJ databases">
        <authorList>
            <person name="Brisse S."/>
            <person name="Rodrigues C."/>
            <person name="Thorpe H."/>
        </authorList>
    </citation>
    <scope>NUCLEOTIDE SEQUENCE [LARGE SCALE GENOMIC DNA]</scope>
    <source>
        <strain evidence="2">SB6411</strain>
    </source>
</reference>
<dbReference type="EMBL" id="CABGGS010000044">
    <property type="protein sequence ID" value="VUS79789.1"/>
    <property type="molecule type" value="Genomic_DNA"/>
</dbReference>
<evidence type="ECO:0000313" key="2">
    <source>
        <dbReference type="EMBL" id="VUS79789.1"/>
    </source>
</evidence>
<evidence type="ECO:0000259" key="1">
    <source>
        <dbReference type="Pfam" id="PF10088"/>
    </source>
</evidence>
<dbReference type="Pfam" id="PF10088">
    <property type="entry name" value="DUF2326"/>
    <property type="match status" value="1"/>
</dbReference>
<gene>
    <name evidence="2" type="ORF">SB6411_02881</name>
</gene>
<protein>
    <recommendedName>
        <fullName evidence="1">DUF2326 domain-containing protein</fullName>
    </recommendedName>
</protein>
<sequence>MLSKIICSLFNHGGISFNYGLNVILGDDNAKNSIGKSSALMVIDFAMGGMSLLDDKAGIIKSMGHHSYIFEFIFDDVVYYFKRSTSESNVVHVCNMHYKVIDEISIGDYTDKLKLLYNLEHLKSSFRSLVSPFSRIWNKGALDPEQPFSGDVKESAGVAIGRLIDLFEYTEDIAEEKSTLDEYNERKKLISKSMNAQIIPKINKAQYKTNQKIITDNNDAIKALKQGFTGALSAYEALFDEELRKLHQQKNELGSQKNDVLIKIERINRDISGVTPRLTANIALIKEFFPNVDSERLEQVESFHQNITKIVQKELKKGLALYSENLLQINTKIVALENKIRTGLAAKGTPDDLFMRVFELKELADKAAEENSFYDKKVAIGRDALLSKERLEAIYFGIFLNIENALNIKLKNFNKVVYGPSRNASQLRIKNANSYNFISPEDTGTGKSYAGLVAFDLAMLSLTNLPFIIHDSVIYKNIEVPATGNIIRILASVKRKQIFLSFDEAAKFGAKVERLLRIHTVLKLSDNDLLYTKDWREQQ</sequence>
<dbReference type="Proteomes" id="UP000317652">
    <property type="component" value="Unassembled WGS sequence"/>
</dbReference>
<accession>A0ABY6VNK2</accession>
<dbReference type="InterPro" id="IPR018760">
    <property type="entry name" value="DUF2326"/>
</dbReference>